<dbReference type="PANTHER" id="PTHR10815:SF14">
    <property type="entry name" value="BIFUNCTIONAL TRANSCRIPTIONAL ACTIVATOR_DNA REPAIR ENZYME ADA"/>
    <property type="match status" value="1"/>
</dbReference>
<organism evidence="10 11">
    <name type="scientific">Pseudodesulfovibrio profundus</name>
    <dbReference type="NCBI Taxonomy" id="57320"/>
    <lineage>
        <taxon>Bacteria</taxon>
        <taxon>Pseudomonadati</taxon>
        <taxon>Thermodesulfobacteriota</taxon>
        <taxon>Desulfovibrionia</taxon>
        <taxon>Desulfovibrionales</taxon>
        <taxon>Desulfovibrionaceae</taxon>
    </lineage>
</organism>
<dbReference type="PANTHER" id="PTHR10815">
    <property type="entry name" value="METHYLATED-DNA--PROTEIN-CYSTEINE METHYLTRANSFERASE"/>
    <property type="match status" value="1"/>
</dbReference>
<dbReference type="SUPFAM" id="SSF46767">
    <property type="entry name" value="Methylated DNA-protein cysteine methyltransferase, C-terminal domain"/>
    <property type="match status" value="1"/>
</dbReference>
<name>A0A2C8F8E6_9BACT</name>
<dbReference type="Gene3D" id="1.10.10.10">
    <property type="entry name" value="Winged helix-like DNA-binding domain superfamily/Winged helix DNA-binding domain"/>
    <property type="match status" value="1"/>
</dbReference>
<sequence>MLLRHIYAQTDFGPILASFTCNGVCSIEFGESKDALIQSLADRFPAADIRSGEKELRAELSEIVQYINDPSKELRMSIDSVGTAFQQHVWEVLRTIPVGQTRTYSEVAQDMGMPEAFRAVASACGRNRLAVIIPCHRVMRKDGGLGGYHWGIERKQALLEREKQIMGYTK</sequence>
<dbReference type="KEGG" id="pprf:DPRO_1924"/>
<evidence type="ECO:0000256" key="3">
    <source>
        <dbReference type="ARBA" id="ARBA00011918"/>
    </source>
</evidence>
<dbReference type="EC" id="2.1.1.63" evidence="3"/>
<reference evidence="11" key="1">
    <citation type="submission" date="2017-09" db="EMBL/GenBank/DDBJ databases">
        <authorList>
            <person name="Regsiter A."/>
            <person name="William W."/>
        </authorList>
    </citation>
    <scope>NUCLEOTIDE SEQUENCE [LARGE SCALE GENOMIC DNA]</scope>
    <source>
        <strain evidence="11">500-1</strain>
    </source>
</reference>
<dbReference type="GO" id="GO:0006281">
    <property type="term" value="P:DNA repair"/>
    <property type="evidence" value="ECO:0007669"/>
    <property type="project" value="UniProtKB-KW"/>
</dbReference>
<gene>
    <name evidence="10" type="ORF">DPRO_1924</name>
</gene>
<protein>
    <recommendedName>
        <fullName evidence="3">methylated-DNA--[protein]-cysteine S-methyltransferase</fullName>
        <ecNumber evidence="3">2.1.1.63</ecNumber>
    </recommendedName>
</protein>
<evidence type="ECO:0000259" key="9">
    <source>
        <dbReference type="Pfam" id="PF01035"/>
    </source>
</evidence>
<dbReference type="GO" id="GO:0032259">
    <property type="term" value="P:methylation"/>
    <property type="evidence" value="ECO:0007669"/>
    <property type="project" value="UniProtKB-KW"/>
</dbReference>
<dbReference type="NCBIfam" id="TIGR00589">
    <property type="entry name" value="ogt"/>
    <property type="match status" value="1"/>
</dbReference>
<comment type="catalytic activity">
    <reaction evidence="1">
        <text>a 4-O-methyl-thymidine in DNA + L-cysteinyl-[protein] = a thymidine in DNA + S-methyl-L-cysteinyl-[protein]</text>
        <dbReference type="Rhea" id="RHEA:53428"/>
        <dbReference type="Rhea" id="RHEA-COMP:10131"/>
        <dbReference type="Rhea" id="RHEA-COMP:10132"/>
        <dbReference type="Rhea" id="RHEA-COMP:13555"/>
        <dbReference type="Rhea" id="RHEA-COMP:13556"/>
        <dbReference type="ChEBI" id="CHEBI:29950"/>
        <dbReference type="ChEBI" id="CHEBI:82612"/>
        <dbReference type="ChEBI" id="CHEBI:137386"/>
        <dbReference type="ChEBI" id="CHEBI:137387"/>
        <dbReference type="EC" id="2.1.1.63"/>
    </reaction>
</comment>
<dbReference type="CDD" id="cd06445">
    <property type="entry name" value="ATase"/>
    <property type="match status" value="1"/>
</dbReference>
<dbReference type="SUPFAM" id="SSF53155">
    <property type="entry name" value="Methylated DNA-protein cysteine methyltransferase domain"/>
    <property type="match status" value="1"/>
</dbReference>
<dbReference type="InterPro" id="IPR014048">
    <property type="entry name" value="MethylDNA_cys_MeTrfase_DNA-bd"/>
</dbReference>
<accession>A0A2C8F8E6</accession>
<evidence type="ECO:0000256" key="5">
    <source>
        <dbReference type="ARBA" id="ARBA00022679"/>
    </source>
</evidence>
<dbReference type="Proteomes" id="UP000219215">
    <property type="component" value="Chromosome DPRO"/>
</dbReference>
<dbReference type="EMBL" id="LT907975">
    <property type="protein sequence ID" value="SOB58826.1"/>
    <property type="molecule type" value="Genomic_DNA"/>
</dbReference>
<evidence type="ECO:0000256" key="2">
    <source>
        <dbReference type="ARBA" id="ARBA00008711"/>
    </source>
</evidence>
<evidence type="ECO:0000256" key="6">
    <source>
        <dbReference type="ARBA" id="ARBA00022763"/>
    </source>
</evidence>
<dbReference type="OrthoDB" id="9802228at2"/>
<evidence type="ECO:0000256" key="8">
    <source>
        <dbReference type="ARBA" id="ARBA00049348"/>
    </source>
</evidence>
<evidence type="ECO:0000256" key="7">
    <source>
        <dbReference type="ARBA" id="ARBA00023204"/>
    </source>
</evidence>
<evidence type="ECO:0000256" key="4">
    <source>
        <dbReference type="ARBA" id="ARBA00022603"/>
    </source>
</evidence>
<dbReference type="InterPro" id="IPR036388">
    <property type="entry name" value="WH-like_DNA-bd_sf"/>
</dbReference>
<dbReference type="GO" id="GO:0003908">
    <property type="term" value="F:methylated-DNA-[protein]-cysteine S-methyltransferase activity"/>
    <property type="evidence" value="ECO:0007669"/>
    <property type="project" value="UniProtKB-EC"/>
</dbReference>
<comment type="catalytic activity">
    <reaction evidence="8">
        <text>a 6-O-methyl-2'-deoxyguanosine in DNA + L-cysteinyl-[protein] = S-methyl-L-cysteinyl-[protein] + a 2'-deoxyguanosine in DNA</text>
        <dbReference type="Rhea" id="RHEA:24000"/>
        <dbReference type="Rhea" id="RHEA-COMP:10131"/>
        <dbReference type="Rhea" id="RHEA-COMP:10132"/>
        <dbReference type="Rhea" id="RHEA-COMP:11367"/>
        <dbReference type="Rhea" id="RHEA-COMP:11368"/>
        <dbReference type="ChEBI" id="CHEBI:29950"/>
        <dbReference type="ChEBI" id="CHEBI:82612"/>
        <dbReference type="ChEBI" id="CHEBI:85445"/>
        <dbReference type="ChEBI" id="CHEBI:85448"/>
        <dbReference type="EC" id="2.1.1.63"/>
    </reaction>
</comment>
<dbReference type="AlphaFoldDB" id="A0A2C8F8E6"/>
<dbReference type="Gene3D" id="3.30.160.70">
    <property type="entry name" value="Methylated DNA-protein cysteine methyltransferase domain"/>
    <property type="match status" value="1"/>
</dbReference>
<dbReference type="InterPro" id="IPR036631">
    <property type="entry name" value="MGMT_N_sf"/>
</dbReference>
<dbReference type="RefSeq" id="WP_097011805.1">
    <property type="nucleotide sequence ID" value="NZ_LT907975.1"/>
</dbReference>
<dbReference type="InterPro" id="IPR001497">
    <property type="entry name" value="MethylDNA_cys_MeTrfase_AS"/>
</dbReference>
<dbReference type="PROSITE" id="PS00374">
    <property type="entry name" value="MGMT"/>
    <property type="match status" value="1"/>
</dbReference>
<keyword evidence="4" id="KW-0489">Methyltransferase</keyword>
<dbReference type="FunFam" id="1.10.10.10:FF:000214">
    <property type="entry name" value="Methylated-DNA--protein-cysteine methyltransferase"/>
    <property type="match status" value="1"/>
</dbReference>
<comment type="similarity">
    <text evidence="2">Belongs to the MGMT family.</text>
</comment>
<proteinExistence type="inferred from homology"/>
<keyword evidence="11" id="KW-1185">Reference proteome</keyword>
<feature type="domain" description="Methylated-DNA-[protein]-cysteine S-methyltransferase DNA binding" evidence="9">
    <location>
        <begin position="84"/>
        <end position="163"/>
    </location>
</feature>
<keyword evidence="7" id="KW-0234">DNA repair</keyword>
<evidence type="ECO:0000313" key="11">
    <source>
        <dbReference type="Proteomes" id="UP000219215"/>
    </source>
</evidence>
<keyword evidence="5" id="KW-0808">Transferase</keyword>
<keyword evidence="6" id="KW-0227">DNA damage</keyword>
<evidence type="ECO:0000256" key="1">
    <source>
        <dbReference type="ARBA" id="ARBA00001286"/>
    </source>
</evidence>
<evidence type="ECO:0000313" key="10">
    <source>
        <dbReference type="EMBL" id="SOB58826.1"/>
    </source>
</evidence>
<dbReference type="InterPro" id="IPR036217">
    <property type="entry name" value="MethylDNA_cys_MeTrfase_DNAb"/>
</dbReference>
<dbReference type="Pfam" id="PF01035">
    <property type="entry name" value="DNA_binding_1"/>
    <property type="match status" value="1"/>
</dbReference>